<dbReference type="InterPro" id="IPR001584">
    <property type="entry name" value="Integrase_cat-core"/>
</dbReference>
<evidence type="ECO:0000313" key="3">
    <source>
        <dbReference type="EMBL" id="AKK09467.1"/>
    </source>
</evidence>
<dbReference type="InterPro" id="IPR015378">
    <property type="entry name" value="Transposase-like_Mu_C"/>
</dbReference>
<dbReference type="GO" id="GO:0015074">
    <property type="term" value="P:DNA integration"/>
    <property type="evidence" value="ECO:0007669"/>
    <property type="project" value="InterPro"/>
</dbReference>
<protein>
    <submittedName>
        <fullName evidence="3">Mu transposase/integrase</fullName>
    </submittedName>
</protein>
<accession>A0A0G3HE76</accession>
<organism evidence="3 4">
    <name type="scientific">Corynebacterium testudinoris</name>
    <dbReference type="NCBI Taxonomy" id="136857"/>
    <lineage>
        <taxon>Bacteria</taxon>
        <taxon>Bacillati</taxon>
        <taxon>Actinomycetota</taxon>
        <taxon>Actinomycetes</taxon>
        <taxon>Mycobacteriales</taxon>
        <taxon>Corynebacteriaceae</taxon>
        <taxon>Corynebacterium</taxon>
    </lineage>
</organism>
<dbReference type="Proteomes" id="UP000035540">
    <property type="component" value="Chromosome"/>
</dbReference>
<dbReference type="Gene3D" id="3.30.420.10">
    <property type="entry name" value="Ribonuclease H-like superfamily/Ribonuclease H"/>
    <property type="match status" value="1"/>
</dbReference>
<dbReference type="Pfam" id="PF00665">
    <property type="entry name" value="rve"/>
    <property type="match status" value="1"/>
</dbReference>
<evidence type="ECO:0000259" key="2">
    <source>
        <dbReference type="PROSITE" id="PS50994"/>
    </source>
</evidence>
<dbReference type="EMBL" id="CP011545">
    <property type="protein sequence ID" value="AKK09467.1"/>
    <property type="molecule type" value="Genomic_DNA"/>
</dbReference>
<dbReference type="InterPro" id="IPR012337">
    <property type="entry name" value="RNaseH-like_sf"/>
</dbReference>
<dbReference type="InterPro" id="IPR036397">
    <property type="entry name" value="RNaseH_sf"/>
</dbReference>
<dbReference type="GO" id="GO:0003676">
    <property type="term" value="F:nucleic acid binding"/>
    <property type="evidence" value="ECO:0007669"/>
    <property type="project" value="InterPro"/>
</dbReference>
<dbReference type="OrthoDB" id="568335at2"/>
<dbReference type="AlphaFoldDB" id="A0A0G3HE76"/>
<dbReference type="SUPFAM" id="SSF46689">
    <property type="entry name" value="Homeodomain-like"/>
    <property type="match status" value="1"/>
</dbReference>
<dbReference type="SUPFAM" id="SSF50610">
    <property type="entry name" value="mu transposase, C-terminal domain"/>
    <property type="match status" value="1"/>
</dbReference>
<dbReference type="PANTHER" id="PTHR35004">
    <property type="entry name" value="TRANSPOSASE RV3428C-RELATED"/>
    <property type="match status" value="1"/>
</dbReference>
<feature type="domain" description="Integrase catalytic" evidence="2">
    <location>
        <begin position="138"/>
        <end position="328"/>
    </location>
</feature>
<evidence type="ECO:0000313" key="4">
    <source>
        <dbReference type="Proteomes" id="UP000035540"/>
    </source>
</evidence>
<dbReference type="Pfam" id="PF09299">
    <property type="entry name" value="Mu-transpos_C"/>
    <property type="match status" value="1"/>
</dbReference>
<reference evidence="3 4" key="1">
    <citation type="journal article" date="2015" name="Genome Announc.">
        <title>Complete Genome Sequence of the Type Strain Corynebacterium testudinoris DSM 44614, Recovered from Necrotic Lesions in the Mouth of a Tortoise.</title>
        <authorList>
            <person name="Ruckert C."/>
            <person name="Kriete M."/>
            <person name="Jaenicke S."/>
            <person name="Winkler A."/>
            <person name="Tauch A."/>
        </authorList>
    </citation>
    <scope>NUCLEOTIDE SEQUENCE [LARGE SCALE GENOMIC DNA]</scope>
    <source>
        <strain evidence="3 4">DSM 44614</strain>
    </source>
</reference>
<dbReference type="Gene3D" id="2.30.30.130">
    <property type="entry name" value="Transposase, Mu, C-terminal"/>
    <property type="match status" value="1"/>
</dbReference>
<feature type="region of interest" description="Disordered" evidence="1">
    <location>
        <begin position="457"/>
        <end position="478"/>
    </location>
</feature>
<dbReference type="SUPFAM" id="SSF53098">
    <property type="entry name" value="Ribonuclease H-like"/>
    <property type="match status" value="1"/>
</dbReference>
<keyword evidence="4" id="KW-1185">Reference proteome</keyword>
<proteinExistence type="predicted"/>
<dbReference type="KEGG" id="cted:CTEST_10210"/>
<dbReference type="InterPro" id="IPR009004">
    <property type="entry name" value="Transposase_Mu_C"/>
</dbReference>
<gene>
    <name evidence="3" type="ORF">CTEST_10210</name>
</gene>
<dbReference type="PANTHER" id="PTHR35004:SF6">
    <property type="entry name" value="TRANSPOSASE"/>
    <property type="match status" value="1"/>
</dbReference>
<reference evidence="4" key="2">
    <citation type="submission" date="2015-05" db="EMBL/GenBank/DDBJ databases">
        <title>Complete genome sequence of Corynebacterium testudinoris DSM 44614, recovered from necrotic lesions in the mouth of a tortoise.</title>
        <authorList>
            <person name="Ruckert C."/>
            <person name="Albersmeier A."/>
            <person name="Winkler A."/>
            <person name="Tauch A."/>
        </authorList>
    </citation>
    <scope>NUCLEOTIDE SEQUENCE [LARGE SCALE GENOMIC DNA]</scope>
    <source>
        <strain evidence="4">DSM 44614</strain>
    </source>
</reference>
<evidence type="ECO:0000256" key="1">
    <source>
        <dbReference type="SAM" id="MobiDB-lite"/>
    </source>
</evidence>
<dbReference type="PATRIC" id="fig|136857.5.peg.2029"/>
<name>A0A0G3HE76_9CORY</name>
<sequence>MARLSDRQKAELVRQHQDGVPWTRIAEHSGVAVRTLQRWAARMEMGQLSRAPRSDKGSTRINAELVKAIEALAVRRPAPTIAYIHRRVGDIARGRGLSAPGYTTVRDIVHGLDPGLTALADGGDAAYRDKFELVYRRTASAPNEQWQMDHTLLDVMILDDRQQPVRPWLTIVLDDYSRAITGYAVSVPAPTAEHSALAFHQAIARKRNPKWVVSGLPDILYSDHGSDFTSTRIEHVCLDVHVRLIHSRIGVPQGRGKIERFYRTITTELLPHLPGFIPHGTGGSPITEPALTLHQLDDVLERFIVDEYNERIHSSTGAAPHERWRSDSFIPRTPARLEDIDLLLLTAATTRRVQRDGIRFASTRYISPVLAAYVGEDVTVRYDPRDLGEIRIFHDNTFLCRAIAPERSSETVSFADLHAARNTRRRALKQQLRELTTHAGSLPEDTRHQPEIATVFDNPPDQAAIPPARHGLRTYASD</sequence>
<dbReference type="Pfam" id="PF13384">
    <property type="entry name" value="HTH_23"/>
    <property type="match status" value="1"/>
</dbReference>
<dbReference type="InterPro" id="IPR009057">
    <property type="entry name" value="Homeodomain-like_sf"/>
</dbReference>
<dbReference type="PROSITE" id="PS50994">
    <property type="entry name" value="INTEGRASE"/>
    <property type="match status" value="1"/>
</dbReference>
<dbReference type="STRING" id="136857.CTEST_10210"/>
<dbReference type="RefSeq" id="WP_047253624.1">
    <property type="nucleotide sequence ID" value="NZ_CP011545.1"/>
</dbReference>